<dbReference type="Gene3D" id="4.10.860.10">
    <property type="entry name" value="UVR domain"/>
    <property type="match status" value="1"/>
</dbReference>
<dbReference type="FunFam" id="4.10.860.10:FF:000002">
    <property type="entry name" value="UvrABC system protein C"/>
    <property type="match status" value="1"/>
</dbReference>
<comment type="function">
    <text evidence="7">The UvrABC repair system catalyzes the recognition and processing of DNA lesions. UvrC both incises the 5' and 3' sides of the lesion. The N-terminal half is responsible for the 3' incision and the C-terminal half is responsible for the 5' incision.</text>
</comment>
<evidence type="ECO:0000256" key="2">
    <source>
        <dbReference type="ARBA" id="ARBA00022763"/>
    </source>
</evidence>
<keyword evidence="13" id="KW-1185">Reference proteome</keyword>
<dbReference type="SMART" id="SM00278">
    <property type="entry name" value="HhH1"/>
    <property type="match status" value="2"/>
</dbReference>
<keyword evidence="8" id="KW-0175">Coiled coil</keyword>
<comment type="similarity">
    <text evidence="7">Belongs to the UvrC family.</text>
</comment>
<dbReference type="Proteomes" id="UP000032431">
    <property type="component" value="Chromosome I"/>
</dbReference>
<accession>A0A078KTF4</accession>
<feature type="coiled-coil region" evidence="8">
    <location>
        <begin position="205"/>
        <end position="232"/>
    </location>
</feature>
<dbReference type="PROSITE" id="PS50164">
    <property type="entry name" value="GIY_YIG"/>
    <property type="match status" value="1"/>
</dbReference>
<dbReference type="GO" id="GO:0003677">
    <property type="term" value="F:DNA binding"/>
    <property type="evidence" value="ECO:0007669"/>
    <property type="project" value="UniProtKB-UniRule"/>
</dbReference>
<dbReference type="InterPro" id="IPR038476">
    <property type="entry name" value="UvrC_RNase_H_dom_sf"/>
</dbReference>
<dbReference type="NCBIfam" id="TIGR00194">
    <property type="entry name" value="uvrC"/>
    <property type="match status" value="1"/>
</dbReference>
<dbReference type="Gene3D" id="3.30.420.340">
    <property type="entry name" value="UvrC, RNAse H endonuclease domain"/>
    <property type="match status" value="1"/>
</dbReference>
<evidence type="ECO:0000256" key="3">
    <source>
        <dbReference type="ARBA" id="ARBA00022769"/>
    </source>
</evidence>
<feature type="domain" description="UVR" evidence="9">
    <location>
        <begin position="209"/>
        <end position="244"/>
    </location>
</feature>
<keyword evidence="6 7" id="KW-0742">SOS response</keyword>
<dbReference type="InterPro" id="IPR003583">
    <property type="entry name" value="Hlx-hairpin-Hlx_DNA-bd_motif"/>
</dbReference>
<evidence type="ECO:0000256" key="7">
    <source>
        <dbReference type="HAMAP-Rule" id="MF_00203"/>
    </source>
</evidence>
<dbReference type="InterPro" id="IPR050066">
    <property type="entry name" value="UvrABC_protein_C"/>
</dbReference>
<evidence type="ECO:0000256" key="8">
    <source>
        <dbReference type="SAM" id="Coils"/>
    </source>
</evidence>
<dbReference type="EMBL" id="LM995447">
    <property type="protein sequence ID" value="CDZ24440.1"/>
    <property type="molecule type" value="Genomic_DNA"/>
</dbReference>
<dbReference type="GO" id="GO:0005737">
    <property type="term" value="C:cytoplasm"/>
    <property type="evidence" value="ECO:0007669"/>
    <property type="project" value="UniProtKB-SubCell"/>
</dbReference>
<evidence type="ECO:0000259" key="11">
    <source>
        <dbReference type="PROSITE" id="PS50165"/>
    </source>
</evidence>
<dbReference type="InterPro" id="IPR001162">
    <property type="entry name" value="UvrC_RNase_H_dom"/>
</dbReference>
<dbReference type="HOGENOM" id="CLU_014841_3_2_9"/>
<dbReference type="CDD" id="cd10434">
    <property type="entry name" value="GIY-YIG_UvrC_Cho"/>
    <property type="match status" value="1"/>
</dbReference>
<dbReference type="PATRIC" id="fig|29343.3.peg.1397"/>
<comment type="subcellular location">
    <subcellularLocation>
        <location evidence="7">Cytoplasm</location>
    </subcellularLocation>
</comment>
<evidence type="ECO:0000313" key="12">
    <source>
        <dbReference type="EMBL" id="CDZ24440.1"/>
    </source>
</evidence>
<evidence type="ECO:0000313" key="13">
    <source>
        <dbReference type="Proteomes" id="UP000032431"/>
    </source>
</evidence>
<comment type="subunit">
    <text evidence="7">Interacts with UvrB in an incision complex.</text>
</comment>
<dbReference type="Pfam" id="PF01541">
    <property type="entry name" value="GIY-YIG"/>
    <property type="match status" value="1"/>
</dbReference>
<dbReference type="PANTHER" id="PTHR30562:SF1">
    <property type="entry name" value="UVRABC SYSTEM PROTEIN C"/>
    <property type="match status" value="1"/>
</dbReference>
<name>A0A078KTF4_9FIRM</name>
<dbReference type="SUPFAM" id="SSF46600">
    <property type="entry name" value="C-terminal UvrC-binding domain of UvrB"/>
    <property type="match status" value="1"/>
</dbReference>
<dbReference type="GO" id="GO:0009380">
    <property type="term" value="C:excinuclease repair complex"/>
    <property type="evidence" value="ECO:0007669"/>
    <property type="project" value="InterPro"/>
</dbReference>
<dbReference type="HAMAP" id="MF_00203">
    <property type="entry name" value="UvrC"/>
    <property type="match status" value="1"/>
</dbReference>
<keyword evidence="1 7" id="KW-0963">Cytoplasm</keyword>
<dbReference type="KEGG" id="ccel:CCDG5_1326"/>
<dbReference type="InterPro" id="IPR000305">
    <property type="entry name" value="GIY-YIG_endonuc"/>
</dbReference>
<dbReference type="Pfam" id="PF08459">
    <property type="entry name" value="UvrC_RNaseH_dom"/>
    <property type="match status" value="1"/>
</dbReference>
<gene>
    <name evidence="7 12" type="primary">uvrC</name>
    <name evidence="12" type="ORF">CCDG5_1326</name>
</gene>
<dbReference type="Pfam" id="PF14520">
    <property type="entry name" value="HHH_5"/>
    <property type="match status" value="1"/>
</dbReference>
<dbReference type="Gene3D" id="3.40.1440.10">
    <property type="entry name" value="GIY-YIG endonuclease"/>
    <property type="match status" value="1"/>
</dbReference>
<dbReference type="AlphaFoldDB" id="A0A078KTF4"/>
<dbReference type="PROSITE" id="PS50165">
    <property type="entry name" value="UVRC"/>
    <property type="match status" value="1"/>
</dbReference>
<dbReference type="GO" id="GO:0009381">
    <property type="term" value="F:excinuclease ABC activity"/>
    <property type="evidence" value="ECO:0007669"/>
    <property type="project" value="UniProtKB-UniRule"/>
</dbReference>
<keyword evidence="2 7" id="KW-0227">DNA damage</keyword>
<dbReference type="SMART" id="SM00465">
    <property type="entry name" value="GIYc"/>
    <property type="match status" value="1"/>
</dbReference>
<dbReference type="SUPFAM" id="SSF47781">
    <property type="entry name" value="RuvA domain 2-like"/>
    <property type="match status" value="1"/>
</dbReference>
<dbReference type="FunFam" id="3.40.1440.10:FF:000001">
    <property type="entry name" value="UvrABC system protein C"/>
    <property type="match status" value="1"/>
</dbReference>
<proteinExistence type="inferred from homology"/>
<dbReference type="GO" id="GO:0009432">
    <property type="term" value="P:SOS response"/>
    <property type="evidence" value="ECO:0007669"/>
    <property type="project" value="UniProtKB-UniRule"/>
</dbReference>
<organism evidence="12 13">
    <name type="scientific">[Clostridium] cellulosi</name>
    <dbReference type="NCBI Taxonomy" id="29343"/>
    <lineage>
        <taxon>Bacteria</taxon>
        <taxon>Bacillati</taxon>
        <taxon>Bacillota</taxon>
        <taxon>Clostridia</taxon>
        <taxon>Eubacteriales</taxon>
        <taxon>Oscillospiraceae</taxon>
        <taxon>Oscillospiraceae incertae sedis</taxon>
    </lineage>
</organism>
<reference evidence="13" key="1">
    <citation type="submission" date="2014-07" db="EMBL/GenBank/DDBJ databases">
        <authorList>
            <person name="Wibberg D."/>
        </authorList>
    </citation>
    <scope>NUCLEOTIDE SEQUENCE [LARGE SCALE GENOMIC DNA]</scope>
    <source>
        <strain evidence="13">DG5</strain>
    </source>
</reference>
<evidence type="ECO:0000259" key="10">
    <source>
        <dbReference type="PROSITE" id="PS50164"/>
    </source>
</evidence>
<dbReference type="PANTHER" id="PTHR30562">
    <property type="entry name" value="UVRC/OXIDOREDUCTASE"/>
    <property type="match status" value="1"/>
</dbReference>
<keyword evidence="4 7" id="KW-0267">Excision nuclease</keyword>
<dbReference type="InterPro" id="IPR001943">
    <property type="entry name" value="UVR_dom"/>
</dbReference>
<dbReference type="InterPro" id="IPR036876">
    <property type="entry name" value="UVR_dom_sf"/>
</dbReference>
<dbReference type="Gene3D" id="1.10.150.20">
    <property type="entry name" value="5' to 3' exonuclease, C-terminal subdomain"/>
    <property type="match status" value="1"/>
</dbReference>
<keyword evidence="3 7" id="KW-0228">DNA excision</keyword>
<evidence type="ECO:0000256" key="1">
    <source>
        <dbReference type="ARBA" id="ARBA00022490"/>
    </source>
</evidence>
<dbReference type="STRING" id="29343.CCDG5_1326"/>
<dbReference type="PROSITE" id="PS50151">
    <property type="entry name" value="UVR"/>
    <property type="match status" value="1"/>
</dbReference>
<dbReference type="GO" id="GO:0006289">
    <property type="term" value="P:nucleotide-excision repair"/>
    <property type="evidence" value="ECO:0007669"/>
    <property type="project" value="UniProtKB-UniRule"/>
</dbReference>
<dbReference type="InterPro" id="IPR010994">
    <property type="entry name" value="RuvA_2-like"/>
</dbReference>
<protein>
    <recommendedName>
        <fullName evidence="7">UvrABC system protein C</fullName>
        <shortName evidence="7">Protein UvrC</shortName>
    </recommendedName>
    <alternativeName>
        <fullName evidence="7">Excinuclease ABC subunit C</fullName>
    </alternativeName>
</protein>
<sequence length="615" mass="69703">MDREKLKELQDKSRELPFKPGVYIMKDAAGHIIYIGKAKALRRRVSQYFLRFDHHEGKVRKMVEHVDHFDYIITDSEFEALVLECSLIKQHKPKYNILLKDDKGYNYIRITLNEKWPKIESAKKIEDDGATYLGPYMSSFAVKEAVDEAVKAFSLPTCNRNFEKDMGRGRPCLNYFIHQCCAPCRGRISNAEYRENIENAIAFLKGGYDEILKELKAKMEELAENLEFERAARIRDRIAAIKKIREKQKVVASKVKEQDVIALAGDGCNTDFEVFIIRGGRLTDRESYLLDFIADEKAARAEFIRRYYSPSRLPPPRITLDGETEDRALLEEYLTKTAGRKVRVTVPKKGEQAALASMAKNNAQEKINRLSARPARIEKVLDELGKLLGLSHRPEYIESYDISNTAGTGVVAGMVVFEGGRPLKSAYRRFSIKTVEGQDDYACMREVVGRRLARLKEAIDNGNTAKSGFGRKPDLILLDGGRGHVAAVKPVIDEYGFDIPVFGMVKDDKHRTRAIAANGGEIAINESRGVFTLVSQIQDEVHRFAISYHHKTQGHKAFSSRLTQAPGIGENRAKALMKHFKTMERLRNATEEELASVKGMTKSAAATLYIWLREN</sequence>
<evidence type="ECO:0000256" key="5">
    <source>
        <dbReference type="ARBA" id="ARBA00023204"/>
    </source>
</evidence>
<evidence type="ECO:0000256" key="4">
    <source>
        <dbReference type="ARBA" id="ARBA00022881"/>
    </source>
</evidence>
<feature type="domain" description="UvrC family homology region profile" evidence="11">
    <location>
        <begin position="260"/>
        <end position="492"/>
    </location>
</feature>
<dbReference type="InterPro" id="IPR035901">
    <property type="entry name" value="GIY-YIG_endonuc_sf"/>
</dbReference>
<evidence type="ECO:0000256" key="6">
    <source>
        <dbReference type="ARBA" id="ARBA00023236"/>
    </source>
</evidence>
<feature type="domain" description="GIY-YIG" evidence="10">
    <location>
        <begin position="18"/>
        <end position="97"/>
    </location>
</feature>
<dbReference type="NCBIfam" id="NF001824">
    <property type="entry name" value="PRK00558.1-5"/>
    <property type="match status" value="1"/>
</dbReference>
<dbReference type="OrthoDB" id="9804933at2"/>
<dbReference type="InterPro" id="IPR004791">
    <property type="entry name" value="UvrC"/>
</dbReference>
<evidence type="ECO:0000259" key="9">
    <source>
        <dbReference type="PROSITE" id="PS50151"/>
    </source>
</evidence>
<dbReference type="InterPro" id="IPR047296">
    <property type="entry name" value="GIY-YIG_UvrC_Cho"/>
</dbReference>
<keyword evidence="5 7" id="KW-0234">DNA repair</keyword>
<dbReference type="SUPFAM" id="SSF82771">
    <property type="entry name" value="GIY-YIG endonuclease"/>
    <property type="match status" value="1"/>
</dbReference>
<dbReference type="Pfam" id="PF02151">
    <property type="entry name" value="UVR"/>
    <property type="match status" value="1"/>
</dbReference>
<dbReference type="Pfam" id="PF22920">
    <property type="entry name" value="UvrC_RNaseH"/>
    <property type="match status" value="1"/>
</dbReference>